<proteinExistence type="predicted"/>
<dbReference type="GO" id="GO:0005737">
    <property type="term" value="C:cytoplasm"/>
    <property type="evidence" value="ECO:0007669"/>
    <property type="project" value="UniProtKB-SubCell"/>
</dbReference>
<dbReference type="PROSITE" id="PS50294">
    <property type="entry name" value="WD_REPEATS_REGION"/>
    <property type="match status" value="1"/>
</dbReference>
<keyword evidence="3 5" id="KW-0853">WD repeat</keyword>
<dbReference type="EMBL" id="JAWDEY010000036">
    <property type="protein sequence ID" value="KAK6587675.1"/>
    <property type="molecule type" value="Genomic_DNA"/>
</dbReference>
<dbReference type="GO" id="GO:0045504">
    <property type="term" value="F:dynein heavy chain binding"/>
    <property type="evidence" value="ECO:0007669"/>
    <property type="project" value="TreeGrafter"/>
</dbReference>
<dbReference type="InterPro" id="IPR036322">
    <property type="entry name" value="WD40_repeat_dom_sf"/>
</dbReference>
<dbReference type="InterPro" id="IPR015943">
    <property type="entry name" value="WD40/YVTN_repeat-like_dom_sf"/>
</dbReference>
<dbReference type="SMART" id="SM00320">
    <property type="entry name" value="WD40"/>
    <property type="match status" value="5"/>
</dbReference>
<evidence type="ECO:0000256" key="4">
    <source>
        <dbReference type="ARBA" id="ARBA00022737"/>
    </source>
</evidence>
<name>A0AAV9XVU5_9CRYT</name>
<feature type="region of interest" description="Disordered" evidence="6">
    <location>
        <begin position="652"/>
        <end position="675"/>
    </location>
</feature>
<evidence type="ECO:0000256" key="3">
    <source>
        <dbReference type="ARBA" id="ARBA00022574"/>
    </source>
</evidence>
<feature type="repeat" description="WD" evidence="5">
    <location>
        <begin position="493"/>
        <end position="524"/>
    </location>
</feature>
<dbReference type="GO" id="GO:0005868">
    <property type="term" value="C:cytoplasmic dynein complex"/>
    <property type="evidence" value="ECO:0007669"/>
    <property type="project" value="TreeGrafter"/>
</dbReference>
<feature type="compositionally biased region" description="Basic and acidic residues" evidence="6">
    <location>
        <begin position="665"/>
        <end position="675"/>
    </location>
</feature>
<dbReference type="InterPro" id="IPR001680">
    <property type="entry name" value="WD40_rpt"/>
</dbReference>
<keyword evidence="4" id="KW-0677">Repeat</keyword>
<dbReference type="AlphaFoldDB" id="A0AAV9XVU5"/>
<feature type="region of interest" description="Disordered" evidence="6">
    <location>
        <begin position="161"/>
        <end position="190"/>
    </location>
</feature>
<evidence type="ECO:0000313" key="8">
    <source>
        <dbReference type="Proteomes" id="UP001311799"/>
    </source>
</evidence>
<evidence type="ECO:0000313" key="7">
    <source>
        <dbReference type="EMBL" id="KAK6587675.1"/>
    </source>
</evidence>
<gene>
    <name evidence="7" type="ORF">RS030_81276</name>
</gene>
<keyword evidence="2" id="KW-0963">Cytoplasm</keyword>
<evidence type="ECO:0000256" key="2">
    <source>
        <dbReference type="ARBA" id="ARBA00022490"/>
    </source>
</evidence>
<organism evidence="7 8">
    <name type="scientific">Cryptosporidium xiaoi</name>
    <dbReference type="NCBI Taxonomy" id="659607"/>
    <lineage>
        <taxon>Eukaryota</taxon>
        <taxon>Sar</taxon>
        <taxon>Alveolata</taxon>
        <taxon>Apicomplexa</taxon>
        <taxon>Conoidasida</taxon>
        <taxon>Coccidia</taxon>
        <taxon>Eucoccidiorida</taxon>
        <taxon>Eimeriorina</taxon>
        <taxon>Cryptosporidiidae</taxon>
        <taxon>Cryptosporidium</taxon>
    </lineage>
</organism>
<dbReference type="GO" id="GO:0045503">
    <property type="term" value="F:dynein light chain binding"/>
    <property type="evidence" value="ECO:0007669"/>
    <property type="project" value="TreeGrafter"/>
</dbReference>
<dbReference type="Gene3D" id="2.130.10.10">
    <property type="entry name" value="YVTN repeat-like/Quinoprotein amine dehydrogenase"/>
    <property type="match status" value="2"/>
</dbReference>
<evidence type="ECO:0000256" key="6">
    <source>
        <dbReference type="SAM" id="MobiDB-lite"/>
    </source>
</evidence>
<comment type="subcellular location">
    <subcellularLocation>
        <location evidence="1">Cytoplasm</location>
    </subcellularLocation>
</comment>
<sequence length="675" mass="74720">MESKTNRIQDLIRDRQSALKSQKELLDKYVRQKNDAVKAADDDIDKIVSNMLKECGLNETMLTNNDEQINGLNLHIMGNLGSEVSDSSLGASESNISKLTGTVDINIVETSKDTFEKGIQADICANNQKYNIPENTAVNYNLKSGTGQNISLSLSIPTKQTNNNIKEENETGTSLDKKVETSESSPSKTTDIDYNNMDVLKSSEFMDFFKRASRLIERALGEGAVFDPFFNIGSEINTQVLQADQSSVKNPGNISMSTSNGLLKNSIVFQHDSTFNRPVTCIRSHPSFPEYFIASYGNRFSQNTFDGINRTNSGVSLLEYGGCALIWSISTPNSPENTFVSPSPVLSVAFDPFCQFRYVGSSYNGEILIWDSRNGKIPFQKSNGIGISDMEGNIISSHSFPIYCMELLGNKGSQNIITIDIDGKLCNWNLTNLSEPVESFQLRKSNSKDISVQCMTLSKLINPNSIICGSEDGSIYQTIVKTNKPGTISSTFQNAHDGFITCLDYHPINDCFLSSSADWTIKLWAPNPMANSFTLLYTFESSENYVIGVSWHPIHPGIFAAIDADATLIIYNLTNPDAQTPLCKLNTSSSQSNTNTSDVPTCISWSNDGTRLFIGYLNGNIIMCNVDSKIYQPSRNVWDLFNQEIEKLKNNNSYDTYPGANKNESTIKNEENESP</sequence>
<accession>A0AAV9XVU5</accession>
<evidence type="ECO:0000256" key="5">
    <source>
        <dbReference type="PROSITE-ProRule" id="PRU00221"/>
    </source>
</evidence>
<comment type="caution">
    <text evidence="7">The sequence shown here is derived from an EMBL/GenBank/DDBJ whole genome shotgun (WGS) entry which is preliminary data.</text>
</comment>
<dbReference type="PANTHER" id="PTHR12442">
    <property type="entry name" value="DYNEIN INTERMEDIATE CHAIN"/>
    <property type="match status" value="1"/>
</dbReference>
<dbReference type="Pfam" id="PF00400">
    <property type="entry name" value="WD40"/>
    <property type="match status" value="2"/>
</dbReference>
<dbReference type="Proteomes" id="UP001311799">
    <property type="component" value="Unassembled WGS sequence"/>
</dbReference>
<dbReference type="GO" id="GO:0010970">
    <property type="term" value="P:transport along microtubule"/>
    <property type="evidence" value="ECO:0007669"/>
    <property type="project" value="TreeGrafter"/>
</dbReference>
<keyword evidence="8" id="KW-1185">Reference proteome</keyword>
<protein>
    <submittedName>
        <fullName evidence="7">Dynein intermediate chain 2</fullName>
    </submittedName>
</protein>
<evidence type="ECO:0000256" key="1">
    <source>
        <dbReference type="ARBA" id="ARBA00004496"/>
    </source>
</evidence>
<dbReference type="PROSITE" id="PS50082">
    <property type="entry name" value="WD_REPEATS_2"/>
    <property type="match status" value="1"/>
</dbReference>
<dbReference type="InterPro" id="IPR050687">
    <property type="entry name" value="Dynein_IC"/>
</dbReference>
<dbReference type="PANTHER" id="PTHR12442:SF22">
    <property type="entry name" value="CYTOPLASMIC DYNEIN 1 INTERMEDIATE CHAIN-RELATED"/>
    <property type="match status" value="1"/>
</dbReference>
<dbReference type="SUPFAM" id="SSF50978">
    <property type="entry name" value="WD40 repeat-like"/>
    <property type="match status" value="1"/>
</dbReference>
<feature type="compositionally biased region" description="Basic and acidic residues" evidence="6">
    <location>
        <begin position="165"/>
        <end position="181"/>
    </location>
</feature>
<reference evidence="7 8" key="1">
    <citation type="submission" date="2023-10" db="EMBL/GenBank/DDBJ databases">
        <title>Comparative genomics analysis reveals potential genetic determinants of host preference in Cryptosporidium xiaoi.</title>
        <authorList>
            <person name="Xiao L."/>
            <person name="Li J."/>
        </authorList>
    </citation>
    <scope>NUCLEOTIDE SEQUENCE [LARGE SCALE GENOMIC DNA]</scope>
    <source>
        <strain evidence="7 8">52996</strain>
    </source>
</reference>